<protein>
    <submittedName>
        <fullName evidence="1">XRE framily transcriptional regulator</fullName>
    </submittedName>
</protein>
<accession>A0A024B2P8</accession>
<dbReference type="RefSeq" id="WP_031856300.1">
    <property type="nucleotide sequence ID" value="NZ_CP020035.1"/>
</dbReference>
<proteinExistence type="predicted"/>
<name>A0A024B2P8_VIBPH</name>
<sequence>MIFSEYFSKLVDYKQLTRKDVLRLFHLSGYDDISHVDSITLSRWLNGKTTPNLYKQLIIVSCLSGSVLDFIINLNIDELKGNQHDENFYSSYIRKVDYAHNSINYIERSQERRTKVESLSSKEILKKFEFFHRNFSCYRSISDNLELSLAEEGTLISCFESDQIVGHIAYFECSKLKTRNVELSNVLFFTPIYYADSVVLREIMVEFFTRNLNQVVDSFCYAVGFTRSGKKLDFHHYFGGAEILEFFPPDEKDKISNTDKGLFLVKVDLLKYLSKKVILKEVLEHINKKKE</sequence>
<organism evidence="1">
    <name type="scientific">Vibrio parahaemolyticus</name>
    <dbReference type="NCBI Taxonomy" id="670"/>
    <lineage>
        <taxon>Bacteria</taxon>
        <taxon>Pseudomonadati</taxon>
        <taxon>Pseudomonadota</taxon>
        <taxon>Gammaproteobacteria</taxon>
        <taxon>Vibrionales</taxon>
        <taxon>Vibrionaceae</taxon>
        <taxon>Vibrio</taxon>
    </lineage>
</organism>
<dbReference type="EMBL" id="KJ468740">
    <property type="protein sequence ID" value="AHZ10914.1"/>
    <property type="molecule type" value="Genomic_DNA"/>
</dbReference>
<dbReference type="AlphaFoldDB" id="A0A024B2P8"/>
<dbReference type="PATRIC" id="fig|670.381.peg.4997"/>
<gene>
    <name evidence="1" type="ORF">tc_PAI_012</name>
</gene>
<evidence type="ECO:0000313" key="1">
    <source>
        <dbReference type="EMBL" id="AHZ10914.1"/>
    </source>
</evidence>
<reference evidence="1" key="1">
    <citation type="submission" date="2014-02" db="EMBL/GenBank/DDBJ databases">
        <title>Insectcidical toxin genes in the bacterium Vibrio parahaemolyticus isolated from acute hepatopancreatic necrosis disease-affected shrimp.</title>
        <authorList>
            <person name="Tang K.F.J."/>
            <person name="Lightner D.V."/>
        </authorList>
    </citation>
    <scope>NUCLEOTIDE SEQUENCE</scope>
    <source>
        <strain evidence="1">A3</strain>
    </source>
</reference>